<evidence type="ECO:0000256" key="4">
    <source>
        <dbReference type="ARBA" id="ARBA00022989"/>
    </source>
</evidence>
<dbReference type="EMBL" id="AVCK01000017">
    <property type="protein sequence ID" value="KFN46339.1"/>
    <property type="molecule type" value="Genomic_DNA"/>
</dbReference>
<keyword evidence="4 6" id="KW-1133">Transmembrane helix</keyword>
<evidence type="ECO:0000259" key="7">
    <source>
        <dbReference type="Pfam" id="PF00892"/>
    </source>
</evidence>
<dbReference type="eggNOG" id="COG0697">
    <property type="taxonomic scope" value="Bacteria"/>
</dbReference>
<feature type="transmembrane region" description="Helical" evidence="6">
    <location>
        <begin position="179"/>
        <end position="196"/>
    </location>
</feature>
<feature type="transmembrane region" description="Helical" evidence="6">
    <location>
        <begin position="120"/>
        <end position="136"/>
    </location>
</feature>
<dbReference type="Proteomes" id="UP000029393">
    <property type="component" value="Unassembled WGS sequence"/>
</dbReference>
<keyword evidence="5 6" id="KW-0472">Membrane</keyword>
<protein>
    <recommendedName>
        <fullName evidence="7">EamA domain-containing protein</fullName>
    </recommendedName>
</protein>
<evidence type="ECO:0000256" key="6">
    <source>
        <dbReference type="SAM" id="Phobius"/>
    </source>
</evidence>
<evidence type="ECO:0000256" key="3">
    <source>
        <dbReference type="ARBA" id="ARBA00022692"/>
    </source>
</evidence>
<feature type="transmembrane region" description="Helical" evidence="6">
    <location>
        <begin position="208"/>
        <end position="226"/>
    </location>
</feature>
<feature type="domain" description="EamA" evidence="7">
    <location>
        <begin position="149"/>
        <end position="287"/>
    </location>
</feature>
<feature type="transmembrane region" description="Helical" evidence="6">
    <location>
        <begin position="96"/>
        <end position="113"/>
    </location>
</feature>
<feature type="domain" description="EamA" evidence="7">
    <location>
        <begin position="1"/>
        <end position="136"/>
    </location>
</feature>
<dbReference type="GO" id="GO:0016020">
    <property type="term" value="C:membrane"/>
    <property type="evidence" value="ECO:0007669"/>
    <property type="project" value="UniProtKB-SubCell"/>
</dbReference>
<organism evidence="8 9">
    <name type="scientific">Arenimonas metalli CF5-1</name>
    <dbReference type="NCBI Taxonomy" id="1384056"/>
    <lineage>
        <taxon>Bacteria</taxon>
        <taxon>Pseudomonadati</taxon>
        <taxon>Pseudomonadota</taxon>
        <taxon>Gammaproteobacteria</taxon>
        <taxon>Lysobacterales</taxon>
        <taxon>Lysobacteraceae</taxon>
        <taxon>Arenimonas</taxon>
    </lineage>
</organism>
<dbReference type="InterPro" id="IPR037185">
    <property type="entry name" value="EmrE-like"/>
</dbReference>
<evidence type="ECO:0000313" key="9">
    <source>
        <dbReference type="Proteomes" id="UP000029393"/>
    </source>
</evidence>
<sequence>MGLLLALVTAACWATLPVALKVTLEQVDPYTLTWFRFLLAAVLMFAWLAARRGLGGFATLDRKRWAMLLAAALLLIGNYVFYLLGVQQTSPANAQLLIQLAPLLMALGGIFVFRERFNGWQWLGLATIVGGLGLFFRDQLDGGGAGYLFGSSLVVLAAVVWAGYALLQKQLLLRLSSPAMLLFIYVVASLVLLPLARPVTLLQLDGLHWALLLYCALNTLVAYGAFAEALAHWEASRVSAILATTPLLCLGAVAATQAIWPGSLAPEQVGIAGYAGAVLVVVGSALASLMGQRPGR</sequence>
<name>A0A091B645_9GAMM</name>
<dbReference type="Pfam" id="PF00892">
    <property type="entry name" value="EamA"/>
    <property type="match status" value="2"/>
</dbReference>
<evidence type="ECO:0000256" key="2">
    <source>
        <dbReference type="ARBA" id="ARBA00007362"/>
    </source>
</evidence>
<feature type="transmembrane region" description="Helical" evidence="6">
    <location>
        <begin position="35"/>
        <end position="54"/>
    </location>
</feature>
<reference evidence="8 9" key="1">
    <citation type="submission" date="2013-09" db="EMBL/GenBank/DDBJ databases">
        <title>Genome sequencing of Arenimonas metalli.</title>
        <authorList>
            <person name="Chen F."/>
            <person name="Wang G."/>
        </authorList>
    </citation>
    <scope>NUCLEOTIDE SEQUENCE [LARGE SCALE GENOMIC DNA]</scope>
    <source>
        <strain evidence="8 9">CF5-1</strain>
    </source>
</reference>
<comment type="subcellular location">
    <subcellularLocation>
        <location evidence="1">Membrane</location>
        <topology evidence="1">Multi-pass membrane protein</topology>
    </subcellularLocation>
</comment>
<feature type="transmembrane region" description="Helical" evidence="6">
    <location>
        <begin position="238"/>
        <end position="259"/>
    </location>
</feature>
<dbReference type="InterPro" id="IPR050638">
    <property type="entry name" value="AA-Vitamin_Transporters"/>
</dbReference>
<gene>
    <name evidence="8" type="ORF">N787_10775</name>
</gene>
<dbReference type="AlphaFoldDB" id="A0A091B645"/>
<evidence type="ECO:0000256" key="5">
    <source>
        <dbReference type="ARBA" id="ARBA00023136"/>
    </source>
</evidence>
<dbReference type="Gene3D" id="1.10.3730.20">
    <property type="match status" value="1"/>
</dbReference>
<accession>A0A091B645</accession>
<comment type="caution">
    <text evidence="8">The sequence shown here is derived from an EMBL/GenBank/DDBJ whole genome shotgun (WGS) entry which is preliminary data.</text>
</comment>
<evidence type="ECO:0000256" key="1">
    <source>
        <dbReference type="ARBA" id="ARBA00004141"/>
    </source>
</evidence>
<proteinExistence type="inferred from homology"/>
<keyword evidence="3 6" id="KW-0812">Transmembrane</keyword>
<evidence type="ECO:0000313" key="8">
    <source>
        <dbReference type="EMBL" id="KFN46339.1"/>
    </source>
</evidence>
<dbReference type="InterPro" id="IPR000620">
    <property type="entry name" value="EamA_dom"/>
</dbReference>
<dbReference type="PANTHER" id="PTHR32322:SF2">
    <property type="entry name" value="EAMA DOMAIN-CONTAINING PROTEIN"/>
    <property type="match status" value="1"/>
</dbReference>
<comment type="similarity">
    <text evidence="2">Belongs to the EamA transporter family.</text>
</comment>
<dbReference type="PANTHER" id="PTHR32322">
    <property type="entry name" value="INNER MEMBRANE TRANSPORTER"/>
    <property type="match status" value="1"/>
</dbReference>
<dbReference type="SUPFAM" id="SSF103481">
    <property type="entry name" value="Multidrug resistance efflux transporter EmrE"/>
    <property type="match status" value="1"/>
</dbReference>
<feature type="transmembrane region" description="Helical" evidence="6">
    <location>
        <begin position="271"/>
        <end position="290"/>
    </location>
</feature>
<keyword evidence="9" id="KW-1185">Reference proteome</keyword>
<feature type="transmembrane region" description="Helical" evidence="6">
    <location>
        <begin position="148"/>
        <end position="167"/>
    </location>
</feature>
<dbReference type="PATRIC" id="fig|1384056.3.peg.1374"/>
<feature type="transmembrane region" description="Helical" evidence="6">
    <location>
        <begin position="66"/>
        <end position="84"/>
    </location>
</feature>